<evidence type="ECO:0000259" key="2">
    <source>
        <dbReference type="Pfam" id="PF14360"/>
    </source>
</evidence>
<feature type="transmembrane region" description="Helical" evidence="1">
    <location>
        <begin position="144"/>
        <end position="160"/>
    </location>
</feature>
<feature type="transmembrane region" description="Helical" evidence="1">
    <location>
        <begin position="191"/>
        <end position="209"/>
    </location>
</feature>
<keyword evidence="1" id="KW-0472">Membrane</keyword>
<reference evidence="3 4" key="1">
    <citation type="submission" date="2020-09" db="EMBL/GenBank/DDBJ databases">
        <title>Novel species of Mucilaginibacter isolated from a glacier on the Tibetan Plateau.</title>
        <authorList>
            <person name="Liu Q."/>
            <person name="Xin Y.-H."/>
        </authorList>
    </citation>
    <scope>NUCLEOTIDE SEQUENCE [LARGE SCALE GENOMIC DNA]</scope>
    <source>
        <strain evidence="3 4">ZT4R22</strain>
    </source>
</reference>
<dbReference type="InterPro" id="IPR025749">
    <property type="entry name" value="Sphingomyelin_synth-like_dom"/>
</dbReference>
<comment type="caution">
    <text evidence="3">The sequence shown here is derived from an EMBL/GenBank/DDBJ whole genome shotgun (WGS) entry which is preliminary data.</text>
</comment>
<feature type="transmembrane region" description="Helical" evidence="1">
    <location>
        <begin position="26"/>
        <end position="44"/>
    </location>
</feature>
<keyword evidence="4" id="KW-1185">Reference proteome</keyword>
<evidence type="ECO:0000313" key="4">
    <source>
        <dbReference type="Proteomes" id="UP000606600"/>
    </source>
</evidence>
<feature type="domain" description="Sphingomyelin synthase-like" evidence="2">
    <location>
        <begin position="143"/>
        <end position="204"/>
    </location>
</feature>
<sequence>MLQNNTRTIKEIWVEALQSPKTRSKILLASIVTIIMLSGMPFFFGHIEKRNGVVLNDWVLAYLPAYNVSLLIFGLIWGMAALIVYRALYNPNIYIKYAWTLFFVNLTRMITITIFALDPPHGMVHLIDPITGIFYGNAVITKDLFYSGHTSTMVLVFLCLDKRNDKIIGFIAIICVMVLLLIQHIHYTIDVLAAPVFVYIIYLITTYFLKLESPAKISGDEA</sequence>
<organism evidence="3 4">
    <name type="scientific">Mucilaginibacter pankratovii</name>
    <dbReference type="NCBI Taxonomy" id="2772110"/>
    <lineage>
        <taxon>Bacteria</taxon>
        <taxon>Pseudomonadati</taxon>
        <taxon>Bacteroidota</taxon>
        <taxon>Sphingobacteriia</taxon>
        <taxon>Sphingobacteriales</taxon>
        <taxon>Sphingobacteriaceae</taxon>
        <taxon>Mucilaginibacter</taxon>
    </lineage>
</organism>
<feature type="transmembrane region" description="Helical" evidence="1">
    <location>
        <begin position="167"/>
        <end position="185"/>
    </location>
</feature>
<keyword evidence="1" id="KW-1133">Transmembrane helix</keyword>
<name>A0ABR7WPF5_9SPHI</name>
<dbReference type="RefSeq" id="WP_191188866.1">
    <property type="nucleotide sequence ID" value="NZ_JACWMY010000004.1"/>
</dbReference>
<evidence type="ECO:0000313" key="3">
    <source>
        <dbReference type="EMBL" id="MBD1364213.1"/>
    </source>
</evidence>
<feature type="transmembrane region" description="Helical" evidence="1">
    <location>
        <begin position="97"/>
        <end position="117"/>
    </location>
</feature>
<feature type="transmembrane region" description="Helical" evidence="1">
    <location>
        <begin position="64"/>
        <end position="85"/>
    </location>
</feature>
<accession>A0ABR7WPF5</accession>
<evidence type="ECO:0000256" key="1">
    <source>
        <dbReference type="SAM" id="Phobius"/>
    </source>
</evidence>
<gene>
    <name evidence="3" type="ORF">IDJ77_10365</name>
</gene>
<dbReference type="Pfam" id="PF14360">
    <property type="entry name" value="PAP2_C"/>
    <property type="match status" value="1"/>
</dbReference>
<dbReference type="EMBL" id="JACWMY010000004">
    <property type="protein sequence ID" value="MBD1364213.1"/>
    <property type="molecule type" value="Genomic_DNA"/>
</dbReference>
<protein>
    <recommendedName>
        <fullName evidence="2">Sphingomyelin synthase-like domain-containing protein</fullName>
    </recommendedName>
</protein>
<proteinExistence type="predicted"/>
<dbReference type="Proteomes" id="UP000606600">
    <property type="component" value="Unassembled WGS sequence"/>
</dbReference>
<keyword evidence="1" id="KW-0812">Transmembrane</keyword>